<evidence type="ECO:0000259" key="1">
    <source>
        <dbReference type="Pfam" id="PF11864"/>
    </source>
</evidence>
<dbReference type="OrthoDB" id="5829103at2759"/>
<dbReference type="EMBL" id="AZBU02000004">
    <property type="protein sequence ID" value="TKR82069.1"/>
    <property type="molecule type" value="Genomic_DNA"/>
</dbReference>
<dbReference type="Pfam" id="PF11864">
    <property type="entry name" value="DUF3384"/>
    <property type="match status" value="1"/>
</dbReference>
<dbReference type="InterPro" id="IPR027107">
    <property type="entry name" value="Tuberin/Ral-act_asu"/>
</dbReference>
<dbReference type="PANTHER" id="PTHR10063">
    <property type="entry name" value="TUBERIN"/>
    <property type="match status" value="1"/>
</dbReference>
<dbReference type="STRING" id="34508.A0A4U5NG67"/>
<dbReference type="GO" id="GO:0032007">
    <property type="term" value="P:negative regulation of TOR signaling"/>
    <property type="evidence" value="ECO:0007669"/>
    <property type="project" value="TreeGrafter"/>
</dbReference>
<reference evidence="2 3" key="2">
    <citation type="journal article" date="2019" name="G3 (Bethesda)">
        <title>Hybrid Assembly of the Genome of the Entomopathogenic Nematode Steinernema carpocapsae Identifies the X-Chromosome.</title>
        <authorList>
            <person name="Serra L."/>
            <person name="Macchietto M."/>
            <person name="Macias-Munoz A."/>
            <person name="McGill C.J."/>
            <person name="Rodriguez I.M."/>
            <person name="Rodriguez B."/>
            <person name="Murad R."/>
            <person name="Mortazavi A."/>
        </authorList>
    </citation>
    <scope>NUCLEOTIDE SEQUENCE [LARGE SCALE GENOMIC DNA]</scope>
    <source>
        <strain evidence="2 3">ALL</strain>
    </source>
</reference>
<dbReference type="Proteomes" id="UP000298663">
    <property type="component" value="Unassembled WGS sequence"/>
</dbReference>
<sequence>MSHGTSTSAGSGSRSYGFFSRLLRPRNSDAERPDHGLFKESEGSITSIAWNNMSKNSPEATRIRTLELLGDIVKKRRLEVTSMEGIYHEIRDLLKTANGRGPSLKFLSIMTAAQIEQIGACLRHTFFETIKEIGCNELSVEWLVELTQSGENIEPFTVHIGPVLSSWIDELLAEKDHPLAEKVMKLTDGILKKNAPALNGESLSKIVCAVCRKACIPCDAQIKMCLSLLASILKYNRIPKAEVLAVVTTLCCLVNDRIHSAEAHQLMRNVLSSRNGYTTMRLLENICQRSKEPPKNVDIKTRDIIVRGAIFFLSTIIWGSNQIDDLQVTPPSILPALIEAPSTLLPLSDAML</sequence>
<dbReference type="GO" id="GO:0033596">
    <property type="term" value="C:TSC1-TSC2 complex"/>
    <property type="evidence" value="ECO:0007669"/>
    <property type="project" value="TreeGrafter"/>
</dbReference>
<protein>
    <recommendedName>
        <fullName evidence="1">Tuberin N-terminal domain-containing protein</fullName>
    </recommendedName>
</protein>
<comment type="caution">
    <text evidence="2">The sequence shown here is derived from an EMBL/GenBank/DDBJ whole genome shotgun (WGS) entry which is preliminary data.</text>
</comment>
<gene>
    <name evidence="2" type="ORF">L596_015845</name>
</gene>
<dbReference type="GO" id="GO:0051726">
    <property type="term" value="P:regulation of cell cycle"/>
    <property type="evidence" value="ECO:0007669"/>
    <property type="project" value="TreeGrafter"/>
</dbReference>
<keyword evidence="3" id="KW-1185">Reference proteome</keyword>
<dbReference type="GO" id="GO:0005096">
    <property type="term" value="F:GTPase activator activity"/>
    <property type="evidence" value="ECO:0007669"/>
    <property type="project" value="InterPro"/>
</dbReference>
<accession>A0A4U5NG67</accession>
<evidence type="ECO:0000313" key="3">
    <source>
        <dbReference type="Proteomes" id="UP000298663"/>
    </source>
</evidence>
<dbReference type="GO" id="GO:0046627">
    <property type="term" value="P:negative regulation of insulin receptor signaling pathway"/>
    <property type="evidence" value="ECO:0007669"/>
    <property type="project" value="TreeGrafter"/>
</dbReference>
<dbReference type="GO" id="GO:0030178">
    <property type="term" value="P:negative regulation of Wnt signaling pathway"/>
    <property type="evidence" value="ECO:0007669"/>
    <property type="project" value="TreeGrafter"/>
</dbReference>
<dbReference type="PANTHER" id="PTHR10063:SF0">
    <property type="entry name" value="TUBERIN"/>
    <property type="match status" value="1"/>
</dbReference>
<feature type="domain" description="Tuberin N-terminal" evidence="1">
    <location>
        <begin position="60"/>
        <end position="340"/>
    </location>
</feature>
<organism evidence="2 3">
    <name type="scientific">Steinernema carpocapsae</name>
    <name type="common">Entomopathogenic nematode</name>
    <dbReference type="NCBI Taxonomy" id="34508"/>
    <lineage>
        <taxon>Eukaryota</taxon>
        <taxon>Metazoa</taxon>
        <taxon>Ecdysozoa</taxon>
        <taxon>Nematoda</taxon>
        <taxon>Chromadorea</taxon>
        <taxon>Rhabditida</taxon>
        <taxon>Tylenchina</taxon>
        <taxon>Panagrolaimomorpha</taxon>
        <taxon>Strongyloidoidea</taxon>
        <taxon>Steinernematidae</taxon>
        <taxon>Steinernema</taxon>
    </lineage>
</organism>
<proteinExistence type="predicted"/>
<reference evidence="2 3" key="1">
    <citation type="journal article" date="2015" name="Genome Biol.">
        <title>Comparative genomics of Steinernema reveals deeply conserved gene regulatory networks.</title>
        <authorList>
            <person name="Dillman A.R."/>
            <person name="Macchietto M."/>
            <person name="Porter C.F."/>
            <person name="Rogers A."/>
            <person name="Williams B."/>
            <person name="Antoshechkin I."/>
            <person name="Lee M.M."/>
            <person name="Goodwin Z."/>
            <person name="Lu X."/>
            <person name="Lewis E.E."/>
            <person name="Goodrich-Blair H."/>
            <person name="Stock S.P."/>
            <person name="Adams B.J."/>
            <person name="Sternberg P.W."/>
            <person name="Mortazavi A."/>
        </authorList>
    </citation>
    <scope>NUCLEOTIDE SEQUENCE [LARGE SCALE GENOMIC DNA]</scope>
    <source>
        <strain evidence="2 3">ALL</strain>
    </source>
</reference>
<evidence type="ECO:0000313" key="2">
    <source>
        <dbReference type="EMBL" id="TKR82069.1"/>
    </source>
</evidence>
<dbReference type="InterPro" id="IPR024584">
    <property type="entry name" value="Tuberin_N"/>
</dbReference>
<dbReference type="AlphaFoldDB" id="A0A4U5NG67"/>
<name>A0A4U5NG67_STECR</name>
<dbReference type="GO" id="GO:0005634">
    <property type="term" value="C:nucleus"/>
    <property type="evidence" value="ECO:0007669"/>
    <property type="project" value="InterPro"/>
</dbReference>
<dbReference type="GO" id="GO:0051898">
    <property type="term" value="P:negative regulation of phosphatidylinositol 3-kinase/protein kinase B signal transduction"/>
    <property type="evidence" value="ECO:0007669"/>
    <property type="project" value="TreeGrafter"/>
</dbReference>